<comment type="subcellular location">
    <subcellularLocation>
        <location evidence="1 7">Cell membrane</location>
        <topology evidence="1 7">Multi-pass membrane protein</topology>
    </subcellularLocation>
</comment>
<keyword evidence="9" id="KW-1185">Reference proteome</keyword>
<protein>
    <recommendedName>
        <fullName evidence="7">UPF0761 membrane protein AAD027_15005</fullName>
    </recommendedName>
</protein>
<gene>
    <name evidence="8" type="ORF">AAD027_15005</name>
</gene>
<feature type="transmembrane region" description="Helical" evidence="7">
    <location>
        <begin position="43"/>
        <end position="68"/>
    </location>
</feature>
<evidence type="ECO:0000256" key="1">
    <source>
        <dbReference type="ARBA" id="ARBA00004651"/>
    </source>
</evidence>
<dbReference type="NCBIfam" id="TIGR00765">
    <property type="entry name" value="yihY_not_rbn"/>
    <property type="match status" value="1"/>
</dbReference>
<evidence type="ECO:0000256" key="6">
    <source>
        <dbReference type="ARBA" id="ARBA00023136"/>
    </source>
</evidence>
<dbReference type="RefSeq" id="WP_341726835.1">
    <property type="nucleotide sequence ID" value="NZ_JBBWWT010000007.1"/>
</dbReference>
<feature type="transmembrane region" description="Helical" evidence="7">
    <location>
        <begin position="181"/>
        <end position="203"/>
    </location>
</feature>
<keyword evidence="6 7" id="KW-0472">Membrane</keyword>
<evidence type="ECO:0000313" key="8">
    <source>
        <dbReference type="EMBL" id="MEL1265666.1"/>
    </source>
</evidence>
<dbReference type="Pfam" id="PF03631">
    <property type="entry name" value="Virul_fac_BrkB"/>
    <property type="match status" value="1"/>
</dbReference>
<dbReference type="HAMAP" id="MF_00672">
    <property type="entry name" value="UPF0761"/>
    <property type="match status" value="1"/>
</dbReference>
<organism evidence="8 9">
    <name type="scientific">Pseudoxanthomonas putridarboris</name>
    <dbReference type="NCBI Taxonomy" id="752605"/>
    <lineage>
        <taxon>Bacteria</taxon>
        <taxon>Pseudomonadati</taxon>
        <taxon>Pseudomonadota</taxon>
        <taxon>Gammaproteobacteria</taxon>
        <taxon>Lysobacterales</taxon>
        <taxon>Lysobacteraceae</taxon>
        <taxon>Pseudoxanthomonas</taxon>
    </lineage>
</organism>
<keyword evidence="4 7" id="KW-0812">Transmembrane</keyword>
<proteinExistence type="inferred from homology"/>
<evidence type="ECO:0000256" key="2">
    <source>
        <dbReference type="ARBA" id="ARBA00022475"/>
    </source>
</evidence>
<evidence type="ECO:0000256" key="7">
    <source>
        <dbReference type="HAMAP-Rule" id="MF_00672"/>
    </source>
</evidence>
<sequence>MEPLDSLNRWSERMRDRARMGTFFRFLARRFLDDRLFQAAGSLAYTTLFALVPLAMVVFGVLSAFPVFQEWSAQLRDYIFANFLPGAAASLKTRLDGFLANTGKLTAVGVVALVVSLLITLNSIEATLNRIWRVSSARPKLSRFLVYWTVLTLGALMAAASLALSARLYALPLFATSGGKLLQGLSLSLAPVLIEFAAIAVIYRVVPHRTIKWRYAVAGALLATVLLELAKWGLGVYLGSFHAYQKIYGAVAAAPILLLWIYLCWIAVLLGASLASGMAAFRYQPVSMRLPLGYEIYGLLRMLGRFAQARGQGRGLHSDQILEMEPMLTDSLIQQMLAQLSGINLLRRDEEGEWLLARDLDDLTLCDLYEACQLRIPVAEAHLPFHDDALGRAALSALDELRMPLRELMKRRVSDIFAEPAKEPA</sequence>
<comment type="caution">
    <text evidence="8">The sequence shown here is derived from an EMBL/GenBank/DDBJ whole genome shotgun (WGS) entry which is preliminary data.</text>
</comment>
<keyword evidence="3" id="KW-0997">Cell inner membrane</keyword>
<evidence type="ECO:0000256" key="4">
    <source>
        <dbReference type="ARBA" id="ARBA00022692"/>
    </source>
</evidence>
<feature type="transmembrane region" description="Helical" evidence="7">
    <location>
        <begin position="105"/>
        <end position="124"/>
    </location>
</feature>
<dbReference type="EMBL" id="JBBWWT010000007">
    <property type="protein sequence ID" value="MEL1265666.1"/>
    <property type="molecule type" value="Genomic_DNA"/>
</dbReference>
<keyword evidence="5 7" id="KW-1133">Transmembrane helix</keyword>
<feature type="transmembrane region" description="Helical" evidence="7">
    <location>
        <begin position="259"/>
        <end position="281"/>
    </location>
</feature>
<dbReference type="Proteomes" id="UP001459204">
    <property type="component" value="Unassembled WGS sequence"/>
</dbReference>
<reference evidence="8 9" key="1">
    <citation type="submission" date="2024-04" db="EMBL/GenBank/DDBJ databases">
        <title>Draft genome sequence of Pseudoxanthomonas putridarboris WD12.</title>
        <authorList>
            <person name="Oh J."/>
        </authorList>
    </citation>
    <scope>NUCLEOTIDE SEQUENCE [LARGE SCALE GENOMIC DNA]</scope>
    <source>
        <strain evidence="8 9">WD12</strain>
    </source>
</reference>
<dbReference type="NCBIfam" id="NF003256">
    <property type="entry name" value="PRK04214.1"/>
    <property type="match status" value="1"/>
</dbReference>
<keyword evidence="2 7" id="KW-1003">Cell membrane</keyword>
<dbReference type="InterPro" id="IPR023679">
    <property type="entry name" value="UPF0761_bac"/>
</dbReference>
<feature type="transmembrane region" description="Helical" evidence="7">
    <location>
        <begin position="215"/>
        <end position="239"/>
    </location>
</feature>
<feature type="transmembrane region" description="Helical" evidence="7">
    <location>
        <begin position="145"/>
        <end position="169"/>
    </location>
</feature>
<name>A0ABU9J5M4_9GAMM</name>
<comment type="similarity">
    <text evidence="7">Belongs to the UPF0761 family.</text>
</comment>
<evidence type="ECO:0000256" key="3">
    <source>
        <dbReference type="ARBA" id="ARBA00022519"/>
    </source>
</evidence>
<evidence type="ECO:0000256" key="5">
    <source>
        <dbReference type="ARBA" id="ARBA00022989"/>
    </source>
</evidence>
<evidence type="ECO:0000313" key="9">
    <source>
        <dbReference type="Proteomes" id="UP001459204"/>
    </source>
</evidence>
<dbReference type="PANTHER" id="PTHR30213:SF0">
    <property type="entry name" value="UPF0761 MEMBRANE PROTEIN YIHY"/>
    <property type="match status" value="1"/>
</dbReference>
<dbReference type="InterPro" id="IPR017039">
    <property type="entry name" value="Virul_fac_BrkB"/>
</dbReference>
<dbReference type="PANTHER" id="PTHR30213">
    <property type="entry name" value="INNER MEMBRANE PROTEIN YHJD"/>
    <property type="match status" value="1"/>
</dbReference>
<accession>A0ABU9J5M4</accession>